<protein>
    <submittedName>
        <fullName evidence="2">Uncharacterized protein</fullName>
    </submittedName>
</protein>
<name>A0A242KMT6_ENTMU</name>
<comment type="caution">
    <text evidence="2">The sequence shown here is derived from an EMBL/GenBank/DDBJ whole genome shotgun (WGS) entry which is preliminary data.</text>
</comment>
<dbReference type="RefSeq" id="WP_086335633.1">
    <property type="nucleotide sequence ID" value="NZ_NGMS01000006.1"/>
</dbReference>
<evidence type="ECO:0000313" key="2">
    <source>
        <dbReference type="EMBL" id="OTP22170.1"/>
    </source>
</evidence>
<dbReference type="AlphaFoldDB" id="A0A242KMT6"/>
<gene>
    <name evidence="2" type="ORF">A5802_003175</name>
    <name evidence="1" type="ORF">A5802_003264</name>
</gene>
<dbReference type="EMBL" id="NGMS01000007">
    <property type="protein sequence ID" value="OTP20036.1"/>
    <property type="molecule type" value="Genomic_DNA"/>
</dbReference>
<dbReference type="Proteomes" id="UP000195024">
    <property type="component" value="Unassembled WGS sequence"/>
</dbReference>
<proteinExistence type="predicted"/>
<sequence length="145" mass="17157">MVQKYYDEFVKLPLDKMVQKMEDMTFLYNETRVPKKHYKKQLSVAVEEMIESSVEINLIETYYRTLEQLKKQNPKWLFQALVCLDSGVKPSAITPSEYQALELTYAKYSETKKAKTISNEWLDLFEKIKEYGALYTLELEGNEDE</sequence>
<organism evidence="2 3">
    <name type="scientific">Enterococcus mundtii</name>
    <dbReference type="NCBI Taxonomy" id="53346"/>
    <lineage>
        <taxon>Bacteria</taxon>
        <taxon>Bacillati</taxon>
        <taxon>Bacillota</taxon>
        <taxon>Bacilli</taxon>
        <taxon>Lactobacillales</taxon>
        <taxon>Enterococcaceae</taxon>
        <taxon>Enterococcus</taxon>
    </lineage>
</organism>
<evidence type="ECO:0000313" key="3">
    <source>
        <dbReference type="Proteomes" id="UP000195024"/>
    </source>
</evidence>
<reference evidence="2 3" key="1">
    <citation type="submission" date="2017-05" db="EMBL/GenBank/DDBJ databases">
        <title>The Genome Sequence of Enterococcus mundtii 6B1_DIV0119.</title>
        <authorList>
            <consortium name="The Broad Institute Genomics Platform"/>
            <consortium name="The Broad Institute Genomic Center for Infectious Diseases"/>
            <person name="Earl A."/>
            <person name="Manson A."/>
            <person name="Schwartman J."/>
            <person name="Gilmore M."/>
            <person name="Abouelleil A."/>
            <person name="Cao P."/>
            <person name="Chapman S."/>
            <person name="Cusick C."/>
            <person name="Shea T."/>
            <person name="Young S."/>
            <person name="Neafsey D."/>
            <person name="Nusbaum C."/>
            <person name="Birren B."/>
        </authorList>
    </citation>
    <scope>NUCLEOTIDE SEQUENCE [LARGE SCALE GENOMIC DNA]</scope>
    <source>
        <strain evidence="2 3">6B1_DIV0119</strain>
    </source>
</reference>
<accession>A0A242KMT6</accession>
<evidence type="ECO:0000313" key="1">
    <source>
        <dbReference type="EMBL" id="OTP20036.1"/>
    </source>
</evidence>
<dbReference type="EMBL" id="NGMS01000006">
    <property type="protein sequence ID" value="OTP22170.1"/>
    <property type="molecule type" value="Genomic_DNA"/>
</dbReference>